<evidence type="ECO:0000256" key="7">
    <source>
        <dbReference type="SAM" id="Coils"/>
    </source>
</evidence>
<keyword evidence="5" id="KW-0106">Calcium</keyword>
<feature type="coiled-coil region" evidence="7">
    <location>
        <begin position="385"/>
        <end position="426"/>
    </location>
</feature>
<protein>
    <submittedName>
        <fullName evidence="9">Ninein-like</fullName>
    </submittedName>
</protein>
<keyword evidence="7" id="KW-0175">Coiled coil</keyword>
<feature type="region of interest" description="Disordered" evidence="8">
    <location>
        <begin position="1471"/>
        <end position="1503"/>
    </location>
</feature>
<evidence type="ECO:0000256" key="4">
    <source>
        <dbReference type="ARBA" id="ARBA00022723"/>
    </source>
</evidence>
<dbReference type="InterPro" id="IPR018247">
    <property type="entry name" value="EF_Hand_1_Ca_BS"/>
</dbReference>
<reference evidence="9" key="3">
    <citation type="submission" date="2025-09" db="UniProtKB">
        <authorList>
            <consortium name="Ensembl"/>
        </authorList>
    </citation>
    <scope>IDENTIFICATION</scope>
</reference>
<dbReference type="OMA" id="QLHCERQ"/>
<feature type="region of interest" description="Disordered" evidence="8">
    <location>
        <begin position="1220"/>
        <end position="1258"/>
    </location>
</feature>
<dbReference type="InterPro" id="IPR011992">
    <property type="entry name" value="EF-hand-dom_pair"/>
</dbReference>
<dbReference type="InParanoid" id="H3D763"/>
<dbReference type="Proteomes" id="UP000007303">
    <property type="component" value="Unassembled WGS sequence"/>
</dbReference>
<reference evidence="10" key="1">
    <citation type="journal article" date="2004" name="Nature">
        <title>Genome duplication in the teleost fish Tetraodon nigroviridis reveals the early vertebrate proto-karyotype.</title>
        <authorList>
            <person name="Jaillon O."/>
            <person name="Aury J.-M."/>
            <person name="Brunet F."/>
            <person name="Petit J.-L."/>
            <person name="Stange-Thomann N."/>
            <person name="Mauceli E."/>
            <person name="Bouneau L."/>
            <person name="Fischer C."/>
            <person name="Ozouf-Costaz C."/>
            <person name="Bernot A."/>
            <person name="Nicaud S."/>
            <person name="Jaffe D."/>
            <person name="Fisher S."/>
            <person name="Lutfalla G."/>
            <person name="Dossat C."/>
            <person name="Segurens B."/>
            <person name="Dasilva C."/>
            <person name="Salanoubat M."/>
            <person name="Levy M."/>
            <person name="Boudet N."/>
            <person name="Castellano S."/>
            <person name="Anthouard V."/>
            <person name="Jubin C."/>
            <person name="Castelli V."/>
            <person name="Katinka M."/>
            <person name="Vacherie B."/>
            <person name="Biemont C."/>
            <person name="Skalli Z."/>
            <person name="Cattolico L."/>
            <person name="Poulain J."/>
            <person name="De Berardinis V."/>
            <person name="Cruaud C."/>
            <person name="Duprat S."/>
            <person name="Brottier P."/>
            <person name="Coutanceau J.-P."/>
            <person name="Gouzy J."/>
            <person name="Parra G."/>
            <person name="Lardier G."/>
            <person name="Chapple C."/>
            <person name="McKernan K.J."/>
            <person name="McEwan P."/>
            <person name="Bosak S."/>
            <person name="Kellis M."/>
            <person name="Volff J.-N."/>
            <person name="Guigo R."/>
            <person name="Zody M.C."/>
            <person name="Mesirov J."/>
            <person name="Lindblad-Toh K."/>
            <person name="Birren B."/>
            <person name="Nusbaum C."/>
            <person name="Kahn D."/>
            <person name="Robinson-Rechavi M."/>
            <person name="Laudet V."/>
            <person name="Schachter V."/>
            <person name="Quetier F."/>
            <person name="Saurin W."/>
            <person name="Scarpelli C."/>
            <person name="Wincker P."/>
            <person name="Lander E.S."/>
            <person name="Weissenbach J."/>
            <person name="Roest Crollius H."/>
        </authorList>
    </citation>
    <scope>NUCLEOTIDE SEQUENCE [LARGE SCALE GENOMIC DNA]</scope>
</reference>
<keyword evidence="3" id="KW-0597">Phosphoprotein</keyword>
<organism evidence="9 10">
    <name type="scientific">Tetraodon nigroviridis</name>
    <name type="common">Spotted green pufferfish</name>
    <name type="synonym">Chelonodon nigroviridis</name>
    <dbReference type="NCBI Taxonomy" id="99883"/>
    <lineage>
        <taxon>Eukaryota</taxon>
        <taxon>Metazoa</taxon>
        <taxon>Chordata</taxon>
        <taxon>Craniata</taxon>
        <taxon>Vertebrata</taxon>
        <taxon>Euteleostomi</taxon>
        <taxon>Actinopterygii</taxon>
        <taxon>Neopterygii</taxon>
        <taxon>Teleostei</taxon>
        <taxon>Neoteleostei</taxon>
        <taxon>Acanthomorphata</taxon>
        <taxon>Eupercaria</taxon>
        <taxon>Tetraodontiformes</taxon>
        <taxon>Tetradontoidea</taxon>
        <taxon>Tetraodontidae</taxon>
        <taxon>Tetraodon</taxon>
    </lineage>
</organism>
<dbReference type="STRING" id="99883.ENSTNIP00000016354"/>
<keyword evidence="10" id="KW-1185">Reference proteome</keyword>
<reference evidence="9" key="2">
    <citation type="submission" date="2025-08" db="UniProtKB">
        <authorList>
            <consortium name="Ensembl"/>
        </authorList>
    </citation>
    <scope>IDENTIFICATION</scope>
</reference>
<dbReference type="GO" id="GO:0034454">
    <property type="term" value="P:microtubule anchoring at centrosome"/>
    <property type="evidence" value="ECO:0007669"/>
    <property type="project" value="TreeGrafter"/>
</dbReference>
<accession>H3D763</accession>
<feature type="compositionally biased region" description="Basic residues" evidence="8">
    <location>
        <begin position="102"/>
        <end position="115"/>
    </location>
</feature>
<dbReference type="GO" id="GO:0046872">
    <property type="term" value="F:metal ion binding"/>
    <property type="evidence" value="ECO:0007669"/>
    <property type="project" value="UniProtKB-KW"/>
</dbReference>
<dbReference type="PROSITE" id="PS00018">
    <property type="entry name" value="EF_HAND_1"/>
    <property type="match status" value="1"/>
</dbReference>
<dbReference type="GeneTree" id="ENSGT00660000095541"/>
<proteinExistence type="predicted"/>
<evidence type="ECO:0000313" key="10">
    <source>
        <dbReference type="Proteomes" id="UP000007303"/>
    </source>
</evidence>
<dbReference type="SUPFAM" id="SSF47473">
    <property type="entry name" value="EF-hand"/>
    <property type="match status" value="1"/>
</dbReference>
<feature type="compositionally biased region" description="Basic and acidic residues" evidence="8">
    <location>
        <begin position="1391"/>
        <end position="1407"/>
    </location>
</feature>
<evidence type="ECO:0000256" key="8">
    <source>
        <dbReference type="SAM" id="MobiDB-lite"/>
    </source>
</evidence>
<feature type="region of interest" description="Disordered" evidence="8">
    <location>
        <begin position="1391"/>
        <end position="1413"/>
    </location>
</feature>
<comment type="subcellular location">
    <subcellularLocation>
        <location evidence="1">Cytoplasm</location>
        <location evidence="1">Cytoskeleton</location>
        <location evidence="1">Microtubule organizing center</location>
        <location evidence="1">Centrosome</location>
    </subcellularLocation>
</comment>
<evidence type="ECO:0000256" key="3">
    <source>
        <dbReference type="ARBA" id="ARBA00022553"/>
    </source>
</evidence>
<dbReference type="PANTHER" id="PTHR18905">
    <property type="entry name" value="NINEIN"/>
    <property type="match status" value="1"/>
</dbReference>
<evidence type="ECO:0000256" key="2">
    <source>
        <dbReference type="ARBA" id="ARBA00022490"/>
    </source>
</evidence>
<feature type="coiled-coil region" evidence="7">
    <location>
        <begin position="717"/>
        <end position="1070"/>
    </location>
</feature>
<evidence type="ECO:0000256" key="5">
    <source>
        <dbReference type="ARBA" id="ARBA00022837"/>
    </source>
</evidence>
<keyword evidence="2" id="KW-0963">Cytoplasm</keyword>
<feature type="compositionally biased region" description="Basic residues" evidence="8">
    <location>
        <begin position="1477"/>
        <end position="1489"/>
    </location>
</feature>
<dbReference type="PANTHER" id="PTHR18905:SF12">
    <property type="entry name" value="NINEIN-LIKE PROTEIN"/>
    <property type="match status" value="1"/>
</dbReference>
<dbReference type="Ensembl" id="ENSTNIT00000016567.1">
    <property type="protein sequence ID" value="ENSTNIP00000016354.1"/>
    <property type="gene ID" value="ENSTNIG00000013363.1"/>
</dbReference>
<feature type="region of interest" description="Disordered" evidence="8">
    <location>
        <begin position="102"/>
        <end position="146"/>
    </location>
</feature>
<evidence type="ECO:0000313" key="9">
    <source>
        <dbReference type="Ensembl" id="ENSTNIP00000016354.1"/>
    </source>
</evidence>
<evidence type="ECO:0000256" key="6">
    <source>
        <dbReference type="ARBA" id="ARBA00023212"/>
    </source>
</evidence>
<dbReference type="GO" id="GO:0005813">
    <property type="term" value="C:centrosome"/>
    <property type="evidence" value="ECO:0007669"/>
    <property type="project" value="UniProtKB-SubCell"/>
</dbReference>
<name>H3D763_TETNG</name>
<keyword evidence="4" id="KW-0479">Metal-binding</keyword>
<keyword evidence="6" id="KW-0206">Cytoskeleton</keyword>
<feature type="region of interest" description="Disordered" evidence="8">
    <location>
        <begin position="614"/>
        <end position="636"/>
    </location>
</feature>
<feature type="coiled-coil region" evidence="7">
    <location>
        <begin position="450"/>
        <end position="593"/>
    </location>
</feature>
<evidence type="ECO:0000256" key="1">
    <source>
        <dbReference type="ARBA" id="ARBA00004300"/>
    </source>
</evidence>
<sequence>MEDDDHERYISQLRLEFAGCDASASGSLGREELTALCHKLHLEAHLQPLLDTLLGQGHRGRVNFEEFKDGFVAVLSRSLDFSTSEDDSSYLEPVAPEEVRPKFVKGKKRYGRRSRPDKPGGALSQDPEDLGPSAMESSDLSPSGIRRAKLRRSTSLESIEECLLGRSRELLGFACWNTGGSASWRPTSVARSDPPALRSASHLRCPSSRNIWNYFTLSECILLHKEQQVCTVCCDVGVSVHCKCPQELLQKLDSDLDGGVSRWDFHPVRNAAPLSSSTPSRCVDLRRGLHRAQAVPDEHSGRSTTPSLLMATVGQRVLSRLDDGTGCCSPEQVVTLWTEEGIRSSREILQTLDFSLEDRLSLVDLTLALDNELLVSGNGIHQAALISYKNEIQHLQVLAEQACRERDKVKADLDQADQRNLQLVREVDDRHASMENLNQSRIRDLEQEFRDRLTAVRSQAEQESELLLQQAERERGSLQEELWLLRAQEAALQEELGAAAQENAGLEQELQLVKLQLTEAQNSVSRLQKDLDQLLNDKVSRWPRLPHTHQFAGCGLSLDERFSDLIKEYEQQCRELRDRNDELSSELELLQSQRSTRRWRRALGRDAAAVLDWTQPQLSANPPGHTRETAAPPDGGFEMRDEEDLIKALCTAAVCPLDDISGPTVSIQTEMALEQLKQKHDQELQQLRIQLETQVNYYERSLELMRQSMELERRDISQTFKLEISELEEQKLQAEQEVKQLQEALDKLQLQTVSRSASEELEKQKMQRERAEMEQNFAREIGNLVQRLSCEKEQLEAELKLQMDQEVSLLREKAEQQLLHMELQQAHSGRSLLRQLHCERQQMQEQRDVWEMEKRRMVEQHKEARQTSSLQVSQSEASLEALQVRCGRAEEELEAARARSSELEARLTEACAQLEESIVFLEEKSSVEEELGLLKRREEELLQQVQQLRGASPPMFATHHHTASSLTEELEALQKTLRSRAHELDSLKTDRDRLIQDLKEQAMAVDTLQLQLDQMSTTGQALEKTLEEERARNLELQEEREEVGHLRQEKQTYAGLADQLSAQIVEMEEEICTLRDHLREVSSQLDQTSNLVLHLRTQLNAKTAEADRLRTSSEKLLREVQQLSDQLKVKSGDLAGTTEQLLQLQEALVDSESHLRLAEDNFEQEKQRMTRQLVEMEALVLALEEAMDPAGPRRTRLEEVRSENITLQERLRAVQQEVHNMEEDAAKKRRKLEELERDAERSRAEEEQLHKENSTYREEVLDLSSRNLQLSKDNAELSARFRGDQESVRLLQERLVTVSREQEEEGAAAGLTSCCRAVWRLPWPQVRRLQDAALQHEREKLQQHVAWTQEKQLMEQELSLHKEKLVHVSALEAELSSMALKLQWSEDDKTRLQRETEEQSNKVDARRVPSQTGSTADAHWSCDLCLGQVAELHQSLLSLEADSELLRSQLNAVSREKVGHAQDVTDLQRKLQEAGKKVGRNGRSPRRRGLMSWQGEELSTGNRKLTRENAELHHALEEQEEQISSLQEESLKLQQQNQQLQGQASGVGSLLTTSLRRSDPQLSEVQVHSLEVQSLKTRLKELEVALSQTEEQAARADEVLSLVQVQQQRGEDGAKVEELQTRLLEEQRRSQQLEEALKVQAHQSSSQISVKQDQYEKALSGLQQRVQELDTKLRGVQMVLQEKVQQLKELLVKNTKSSSLVKELYVENAQLMTALQVTEQRQKSAEKKSFLLEGKVSALNKLLREVVHVALAT</sequence>